<sequence length="1042" mass="113972">MLPLASHQVILRLDLSKPFRIDDYTAQSIDPPEARIGTAEIERLGLFTDFTKIYQIQKLKPSQNISTKTTKPGFSAVQTNELLTFNTETKSWSAKPLRELGFAIPYHGSLISAPDEKTGFWVGGTGGGDQLVHAQALNELRFFDIGSGDWTVEKIPFSSIDGSTVFLGVGAKGILLNLAGQSYSGRNRSDAELTPLDTVRIYDIASRSWNFQGTTGDQRFENAAIETGADSKGIPRGRLSPCSIAIKTGNGLHPSYHIYMIGGLQAANSTGEIWVLSIPSFSWTLLKRDKLVPLKPQCHIIGRSQILLLVDQNGATSDADVCVSELKILDLKTLNWMDTYDPNGKDYVPSDLLSDATTQNFAPSRFSSSFIRDLFYAPEASSTLNSRQTEENSTTTIESTRFRHPVPSSLNGFVPSTFGLDHPPTIWTSLESSTLSTIVSRDQTTLTEPPTSTSLAMSKNQGRTSDRLTDADQWQSLSTSIQTTRSRSKTTILLSSSQIPIQPPSQLIEPTVSRLLNISTTSLGSTTTTKPSLVSRASSFSTLPKETQRSQVLNSKSTQRHGDAVTVISTLKLPQKTVTMHMTLSYNNTKIFQTATSHKRKAVSTSPTDGSGTEAKSFTEIVETPTETTTPTLEATATDENDTLGQQSANMKPYQRTTGIITGSVIAGLGVVGGAVAFLNKERDLIVHQDLIQTNLHAFNMSNDAADPLALLYNTSFNLHKVTPLNVSGSLSSQANLRSHSNRLTNLLRGDVLRGVRVASEAVEDPTSRTGNLKRVDFSAITIPGTGTDNDLKSISVVFSYEKITYSAFLVQDPSQDAAQNPDQSFRRIPTRRASSRAEQSNSYPLLLTRLPASLQSRFIEYLAENFDCHVSSLRIPDRFIIDVVEKHLEAFTPTDNTEDDVHPNRNLQLWLEPPSLPSGDGAGFNKQGKLQTLKTIQMTFSRADLPGMMYKGEELKQKQDKDGIDKRGPFELAFSLYTYHHMGIFVEKMKISKAACGEFVIGTAADGSGKCKFLPTLAAESAIEGRSNWDGIIHALAGLTR</sequence>
<dbReference type="InterPro" id="IPR011043">
    <property type="entry name" value="Gal_Oxase/kelch_b-propeller"/>
</dbReference>
<feature type="region of interest" description="Disordered" evidence="1">
    <location>
        <begin position="816"/>
        <end position="840"/>
    </location>
</feature>
<evidence type="ECO:0000256" key="1">
    <source>
        <dbReference type="SAM" id="MobiDB-lite"/>
    </source>
</evidence>
<dbReference type="SUPFAM" id="SSF50965">
    <property type="entry name" value="Galactose oxidase, central domain"/>
    <property type="match status" value="1"/>
</dbReference>
<feature type="compositionally biased region" description="Low complexity" evidence="1">
    <location>
        <begin position="444"/>
        <end position="455"/>
    </location>
</feature>
<name>A0AAV9WLP0_9PEZI</name>
<dbReference type="EMBL" id="JAVHJL010000003">
    <property type="protein sequence ID" value="KAK6507763.1"/>
    <property type="molecule type" value="Genomic_DNA"/>
</dbReference>
<dbReference type="Pfam" id="PF13092">
    <property type="entry name" value="CENP-L"/>
    <property type="match status" value="1"/>
</dbReference>
<dbReference type="AlphaFoldDB" id="A0AAV9WLP0"/>
<dbReference type="Gene3D" id="2.120.10.80">
    <property type="entry name" value="Kelch-type beta propeller"/>
    <property type="match status" value="1"/>
</dbReference>
<feature type="compositionally biased region" description="Polar residues" evidence="1">
    <location>
        <begin position="603"/>
        <end position="616"/>
    </location>
</feature>
<reference evidence="2 3" key="1">
    <citation type="submission" date="2023-08" db="EMBL/GenBank/DDBJ databases">
        <authorList>
            <person name="Palmer J.M."/>
        </authorList>
    </citation>
    <scope>NUCLEOTIDE SEQUENCE [LARGE SCALE GENOMIC DNA]</scope>
    <source>
        <strain evidence="2 3">TWF481</strain>
    </source>
</reference>
<comment type="caution">
    <text evidence="2">The sequence shown here is derived from an EMBL/GenBank/DDBJ whole genome shotgun (WGS) entry which is preliminary data.</text>
</comment>
<protein>
    <submittedName>
        <fullName evidence="2">Uncharacterized protein</fullName>
    </submittedName>
</protein>
<accession>A0AAV9WLP0</accession>
<dbReference type="InterPro" id="IPR025204">
    <property type="entry name" value="CENP-L"/>
</dbReference>
<dbReference type="Proteomes" id="UP001370758">
    <property type="component" value="Unassembled WGS sequence"/>
</dbReference>
<organism evidence="2 3">
    <name type="scientific">Arthrobotrys musiformis</name>
    <dbReference type="NCBI Taxonomy" id="47236"/>
    <lineage>
        <taxon>Eukaryota</taxon>
        <taxon>Fungi</taxon>
        <taxon>Dikarya</taxon>
        <taxon>Ascomycota</taxon>
        <taxon>Pezizomycotina</taxon>
        <taxon>Orbiliomycetes</taxon>
        <taxon>Orbiliales</taxon>
        <taxon>Orbiliaceae</taxon>
        <taxon>Arthrobotrys</taxon>
    </lineage>
</organism>
<proteinExistence type="predicted"/>
<feature type="region of interest" description="Disordered" evidence="1">
    <location>
        <begin position="441"/>
        <end position="471"/>
    </location>
</feature>
<feature type="region of interest" description="Disordered" evidence="1">
    <location>
        <begin position="382"/>
        <end position="402"/>
    </location>
</feature>
<gene>
    <name evidence="2" type="ORF">TWF481_006185</name>
</gene>
<feature type="region of interest" description="Disordered" evidence="1">
    <location>
        <begin position="598"/>
        <end position="618"/>
    </location>
</feature>
<evidence type="ECO:0000313" key="2">
    <source>
        <dbReference type="EMBL" id="KAK6507763.1"/>
    </source>
</evidence>
<dbReference type="InterPro" id="IPR015915">
    <property type="entry name" value="Kelch-typ_b-propeller"/>
</dbReference>
<keyword evidence="3" id="KW-1185">Reference proteome</keyword>
<evidence type="ECO:0000313" key="3">
    <source>
        <dbReference type="Proteomes" id="UP001370758"/>
    </source>
</evidence>